<dbReference type="Pfam" id="PF07690">
    <property type="entry name" value="MFS_1"/>
    <property type="match status" value="1"/>
</dbReference>
<dbReference type="AlphaFoldDB" id="A0A9N9VU62"/>
<feature type="transmembrane region" description="Helical" evidence="6">
    <location>
        <begin position="147"/>
        <end position="169"/>
    </location>
</feature>
<evidence type="ECO:0000313" key="9">
    <source>
        <dbReference type="Proteomes" id="UP000775872"/>
    </source>
</evidence>
<dbReference type="PANTHER" id="PTHR23501">
    <property type="entry name" value="MAJOR FACILITATOR SUPERFAMILY"/>
    <property type="match status" value="1"/>
</dbReference>
<evidence type="ECO:0000256" key="5">
    <source>
        <dbReference type="SAM" id="MobiDB-lite"/>
    </source>
</evidence>
<feature type="transmembrane region" description="Helical" evidence="6">
    <location>
        <begin position="60"/>
        <end position="78"/>
    </location>
</feature>
<dbReference type="GO" id="GO:0022857">
    <property type="term" value="F:transmembrane transporter activity"/>
    <property type="evidence" value="ECO:0007669"/>
    <property type="project" value="InterPro"/>
</dbReference>
<dbReference type="OrthoDB" id="5152228at2759"/>
<comment type="caution">
    <text evidence="8">The sequence shown here is derived from an EMBL/GenBank/DDBJ whole genome shotgun (WGS) entry which is preliminary data.</text>
</comment>
<evidence type="ECO:0000313" key="8">
    <source>
        <dbReference type="EMBL" id="CAH0038141.1"/>
    </source>
</evidence>
<evidence type="ECO:0000259" key="7">
    <source>
        <dbReference type="PROSITE" id="PS50850"/>
    </source>
</evidence>
<feature type="region of interest" description="Disordered" evidence="5">
    <location>
        <begin position="478"/>
        <end position="514"/>
    </location>
</feature>
<keyword evidence="4 6" id="KW-0472">Membrane</keyword>
<keyword evidence="2 6" id="KW-0812">Transmembrane</keyword>
<evidence type="ECO:0000256" key="2">
    <source>
        <dbReference type="ARBA" id="ARBA00022692"/>
    </source>
</evidence>
<keyword evidence="9" id="KW-1185">Reference proteome</keyword>
<feature type="transmembrane region" description="Helical" evidence="6">
    <location>
        <begin position="373"/>
        <end position="396"/>
    </location>
</feature>
<feature type="transmembrane region" description="Helical" evidence="6">
    <location>
        <begin position="332"/>
        <end position="353"/>
    </location>
</feature>
<reference evidence="8" key="1">
    <citation type="submission" date="2021-10" db="EMBL/GenBank/DDBJ databases">
        <authorList>
            <person name="Piombo E."/>
        </authorList>
    </citation>
    <scope>NUCLEOTIDE SEQUENCE</scope>
</reference>
<proteinExistence type="predicted"/>
<feature type="transmembrane region" description="Helical" evidence="6">
    <location>
        <begin position="90"/>
        <end position="109"/>
    </location>
</feature>
<feature type="transmembrane region" description="Helical" evidence="6">
    <location>
        <begin position="304"/>
        <end position="325"/>
    </location>
</feature>
<evidence type="ECO:0000256" key="6">
    <source>
        <dbReference type="SAM" id="Phobius"/>
    </source>
</evidence>
<sequence>MSDSASRSLALDTSLYLSGWRLHIVIACLFFGSFLIALDTNIINVALPKISSDFESLQDVAWYGSAYLLTITAFQPVYGSMYTYFRTDVVYRVSISIFEVGSILCATAVNSPMFIVGRAIAGFGAAGILQGALSIISQVVPLEKRPLYMGVVISVFVIAVTVGPVLGGVFTQHTTWRWCFWINLPIGAVVLAGLYIFLKIRGQKTADRSLPLSQKLRQMDVFGALIFTSCICCLVLALQWGGQTKPWKSADVIGCLNVFFLPFWFQGVRGVNAVTTGVNFIPLLLPQLVSLIVVGAVVKQFGYYVPYMVVGELICIGGQVMLTQLERDSSTLYWAASFVVSGLGSGMAMQLPYTAVALVLSDTDVPVGNAIAVLFYQLGGAIFISMGQTVIITTILDLVPKRLPGIPAEWVVAVGAANLGTLAQSQDQLLALQEIWNVAIRRTMILSTAVVGAAVPFTLGMEWLNALKVAEERKNIVSSVDGESENRPQLVPLESSSREKQEVRSSETPKLNEA</sequence>
<dbReference type="CDD" id="cd17502">
    <property type="entry name" value="MFS_Azr1_MDR_like"/>
    <property type="match status" value="1"/>
</dbReference>
<dbReference type="InterPro" id="IPR020846">
    <property type="entry name" value="MFS_dom"/>
</dbReference>
<name>A0A9N9VU62_9HYPO</name>
<dbReference type="InterPro" id="IPR011701">
    <property type="entry name" value="MFS"/>
</dbReference>
<organism evidence="8 9">
    <name type="scientific">Clonostachys solani</name>
    <dbReference type="NCBI Taxonomy" id="160281"/>
    <lineage>
        <taxon>Eukaryota</taxon>
        <taxon>Fungi</taxon>
        <taxon>Dikarya</taxon>
        <taxon>Ascomycota</taxon>
        <taxon>Pezizomycotina</taxon>
        <taxon>Sordariomycetes</taxon>
        <taxon>Hypocreomycetidae</taxon>
        <taxon>Hypocreales</taxon>
        <taxon>Bionectriaceae</taxon>
        <taxon>Clonostachys</taxon>
    </lineage>
</organism>
<evidence type="ECO:0000256" key="3">
    <source>
        <dbReference type="ARBA" id="ARBA00022989"/>
    </source>
</evidence>
<feature type="transmembrane region" description="Helical" evidence="6">
    <location>
        <begin position="175"/>
        <end position="198"/>
    </location>
</feature>
<evidence type="ECO:0000256" key="1">
    <source>
        <dbReference type="ARBA" id="ARBA00004141"/>
    </source>
</evidence>
<feature type="domain" description="Major facilitator superfamily (MFS) profile" evidence="7">
    <location>
        <begin position="25"/>
        <end position="451"/>
    </location>
</feature>
<dbReference type="PANTHER" id="PTHR23501:SF199">
    <property type="entry name" value="MFS EFFLUX TRANSPORTER INPD-RELATED"/>
    <property type="match status" value="1"/>
</dbReference>
<comment type="subcellular location">
    <subcellularLocation>
        <location evidence="1">Membrane</location>
        <topology evidence="1">Multi-pass membrane protein</topology>
    </subcellularLocation>
</comment>
<dbReference type="PROSITE" id="PS50850">
    <property type="entry name" value="MFS"/>
    <property type="match status" value="1"/>
</dbReference>
<feature type="transmembrane region" description="Helical" evidence="6">
    <location>
        <begin position="277"/>
        <end position="298"/>
    </location>
</feature>
<dbReference type="GO" id="GO:0005886">
    <property type="term" value="C:plasma membrane"/>
    <property type="evidence" value="ECO:0007669"/>
    <property type="project" value="TreeGrafter"/>
</dbReference>
<feature type="transmembrane region" description="Helical" evidence="6">
    <location>
        <begin position="219"/>
        <end position="241"/>
    </location>
</feature>
<keyword evidence="3 6" id="KW-1133">Transmembrane helix</keyword>
<evidence type="ECO:0000256" key="4">
    <source>
        <dbReference type="ARBA" id="ARBA00023136"/>
    </source>
</evidence>
<dbReference type="Proteomes" id="UP000775872">
    <property type="component" value="Unassembled WGS sequence"/>
</dbReference>
<protein>
    <recommendedName>
        <fullName evidence="7">Major facilitator superfamily (MFS) profile domain-containing protein</fullName>
    </recommendedName>
</protein>
<dbReference type="EMBL" id="CABFOC020000002">
    <property type="protein sequence ID" value="CAH0038141.1"/>
    <property type="molecule type" value="Genomic_DNA"/>
</dbReference>
<dbReference type="PRINTS" id="PR01036">
    <property type="entry name" value="TCRTETB"/>
</dbReference>
<feature type="compositionally biased region" description="Basic and acidic residues" evidence="5">
    <location>
        <begin position="496"/>
        <end position="514"/>
    </location>
</feature>
<accession>A0A9N9VU62</accession>
<dbReference type="InterPro" id="IPR036259">
    <property type="entry name" value="MFS_trans_sf"/>
</dbReference>
<dbReference type="SUPFAM" id="SSF103473">
    <property type="entry name" value="MFS general substrate transporter"/>
    <property type="match status" value="1"/>
</dbReference>
<feature type="transmembrane region" description="Helical" evidence="6">
    <location>
        <begin position="20"/>
        <end position="40"/>
    </location>
</feature>
<gene>
    <name evidence="8" type="ORF">CSOL1703_00003220</name>
</gene>
<dbReference type="Gene3D" id="1.20.1250.20">
    <property type="entry name" value="MFS general substrate transporter like domains"/>
    <property type="match status" value="1"/>
</dbReference>
<feature type="transmembrane region" description="Helical" evidence="6">
    <location>
        <begin position="115"/>
        <end position="135"/>
    </location>
</feature>